<dbReference type="InterPro" id="IPR036206">
    <property type="entry name" value="ThiamineP_synth_sf"/>
</dbReference>
<comment type="caution">
    <text evidence="20">The sequence shown here is derived from an EMBL/GenBank/DDBJ whole genome shotgun (WGS) entry which is preliminary data.</text>
</comment>
<dbReference type="InterPro" id="IPR020476">
    <property type="entry name" value="Nudix_hydrolase"/>
</dbReference>
<dbReference type="PANTHER" id="PTHR47707">
    <property type="entry name" value="8-OXO-DGTP DIPHOSPHATASE"/>
    <property type="match status" value="1"/>
</dbReference>
<evidence type="ECO:0000256" key="2">
    <source>
        <dbReference type="ARBA" id="ARBA00005582"/>
    </source>
</evidence>
<comment type="catalytic activity">
    <reaction evidence="11">
        <text>8-oxo-GTP + H2O = 8-oxo-GMP + diphosphate + H(+)</text>
        <dbReference type="Rhea" id="RHEA:67616"/>
        <dbReference type="ChEBI" id="CHEBI:15377"/>
        <dbReference type="ChEBI" id="CHEBI:15378"/>
        <dbReference type="ChEBI" id="CHEBI:33019"/>
        <dbReference type="ChEBI" id="CHEBI:143553"/>
        <dbReference type="ChEBI" id="CHEBI:145694"/>
    </reaction>
</comment>
<dbReference type="Gene3D" id="3.20.20.70">
    <property type="entry name" value="Aldolase class I"/>
    <property type="match status" value="1"/>
</dbReference>
<evidence type="ECO:0000256" key="17">
    <source>
        <dbReference type="PIRSR" id="PIRSR603561-1"/>
    </source>
</evidence>
<dbReference type="InterPro" id="IPR003561">
    <property type="entry name" value="Mutator_MutT"/>
</dbReference>
<dbReference type="PROSITE" id="PS00893">
    <property type="entry name" value="NUDIX_BOX"/>
    <property type="match status" value="1"/>
</dbReference>
<comment type="catalytic activity">
    <reaction evidence="10">
        <text>8-oxo-dGTP + H2O = 8-oxo-dGMP + diphosphate + H(+)</text>
        <dbReference type="Rhea" id="RHEA:31575"/>
        <dbReference type="ChEBI" id="CHEBI:15377"/>
        <dbReference type="ChEBI" id="CHEBI:15378"/>
        <dbReference type="ChEBI" id="CHEBI:33019"/>
        <dbReference type="ChEBI" id="CHEBI:63224"/>
        <dbReference type="ChEBI" id="CHEBI:77896"/>
        <dbReference type="EC" id="3.6.1.55"/>
    </reaction>
</comment>
<name>A0A3P3VRZ2_9GAMM</name>
<feature type="binding site" evidence="17">
    <location>
        <position position="18"/>
    </location>
    <ligand>
        <name>8-oxo-dGTP</name>
        <dbReference type="ChEBI" id="CHEBI:77896"/>
    </ligand>
</feature>
<dbReference type="EC" id="3.6.1.55" evidence="12"/>
<evidence type="ECO:0000256" key="7">
    <source>
        <dbReference type="ARBA" id="ARBA00022801"/>
    </source>
</evidence>
<reference evidence="20 21" key="2">
    <citation type="submission" date="2018-12" db="EMBL/GenBank/DDBJ databases">
        <title>Simiduia agarivorans gen. nov., sp. nov., a marine, agarolytic bacterium isolated from shallow coastal water from Keelung, Taiwan.</title>
        <authorList>
            <person name="Shieh W.Y."/>
        </authorList>
    </citation>
    <scope>NUCLEOTIDE SEQUENCE [LARGE SCALE GENOMIC DNA]</scope>
    <source>
        <strain evidence="20 21">GTF-13</strain>
    </source>
</reference>
<dbReference type="CDD" id="cd03425">
    <property type="entry name" value="NUDIX_MutT_NudA_like"/>
    <property type="match status" value="1"/>
</dbReference>
<dbReference type="GO" id="GO:0006281">
    <property type="term" value="P:DNA repair"/>
    <property type="evidence" value="ECO:0007669"/>
    <property type="project" value="UniProtKB-KW"/>
</dbReference>
<dbReference type="Pfam" id="PF02581">
    <property type="entry name" value="TMP-TENI"/>
    <property type="match status" value="1"/>
</dbReference>
<evidence type="ECO:0000259" key="19">
    <source>
        <dbReference type="PROSITE" id="PS51462"/>
    </source>
</evidence>
<evidence type="ECO:0000256" key="16">
    <source>
        <dbReference type="ARBA" id="ARBA00042798"/>
    </source>
</evidence>
<evidence type="ECO:0000256" key="10">
    <source>
        <dbReference type="ARBA" id="ARBA00035861"/>
    </source>
</evidence>
<dbReference type="GO" id="GO:0006260">
    <property type="term" value="P:DNA replication"/>
    <property type="evidence" value="ECO:0007669"/>
    <property type="project" value="UniProtKB-KW"/>
</dbReference>
<dbReference type="InterPro" id="IPR015797">
    <property type="entry name" value="NUDIX_hydrolase-like_dom_sf"/>
</dbReference>
<dbReference type="GO" id="GO:0046872">
    <property type="term" value="F:metal ion binding"/>
    <property type="evidence" value="ECO:0007669"/>
    <property type="project" value="UniProtKB-KW"/>
</dbReference>
<evidence type="ECO:0000256" key="11">
    <source>
        <dbReference type="ARBA" id="ARBA00036904"/>
    </source>
</evidence>
<feature type="binding site" evidence="17">
    <location>
        <position position="23"/>
    </location>
    <ligand>
        <name>8-oxo-dGTP</name>
        <dbReference type="ChEBI" id="CHEBI:77896"/>
    </ligand>
</feature>
<dbReference type="SUPFAM" id="SSF55811">
    <property type="entry name" value="Nudix"/>
    <property type="match status" value="1"/>
</dbReference>
<dbReference type="GO" id="GO:0044716">
    <property type="term" value="F:8-oxo-GDP phosphatase activity"/>
    <property type="evidence" value="ECO:0007669"/>
    <property type="project" value="TreeGrafter"/>
</dbReference>
<dbReference type="Gene3D" id="3.90.79.10">
    <property type="entry name" value="Nucleoside Triphosphate Pyrophosphohydrolase"/>
    <property type="match status" value="1"/>
</dbReference>
<evidence type="ECO:0000256" key="12">
    <source>
        <dbReference type="ARBA" id="ARBA00038905"/>
    </source>
</evidence>
<dbReference type="AlphaFoldDB" id="A0A3P3VRZ2"/>
<dbReference type="Proteomes" id="UP000280792">
    <property type="component" value="Unassembled WGS sequence"/>
</dbReference>
<feature type="binding site" evidence="17">
    <location>
        <position position="114"/>
    </location>
    <ligand>
        <name>8-oxo-dGTP</name>
        <dbReference type="ChEBI" id="CHEBI:77896"/>
    </ligand>
</feature>
<keyword evidence="21" id="KW-1185">Reference proteome</keyword>
<evidence type="ECO:0000256" key="9">
    <source>
        <dbReference type="ARBA" id="ARBA00023204"/>
    </source>
</evidence>
<evidence type="ECO:0000256" key="6">
    <source>
        <dbReference type="ARBA" id="ARBA00022763"/>
    </source>
</evidence>
<keyword evidence="3" id="KW-0515">Mutator protein</keyword>
<keyword evidence="9" id="KW-0234">DNA repair</keyword>
<evidence type="ECO:0000256" key="5">
    <source>
        <dbReference type="ARBA" id="ARBA00022723"/>
    </source>
</evidence>
<keyword evidence="4" id="KW-0235">DNA replication</keyword>
<dbReference type="PRINTS" id="PR00502">
    <property type="entry name" value="NUDIXFAMILY"/>
</dbReference>
<evidence type="ECO:0000256" key="4">
    <source>
        <dbReference type="ARBA" id="ARBA00022705"/>
    </source>
</evidence>
<dbReference type="InterPro" id="IPR000086">
    <property type="entry name" value="NUDIX_hydrolase_dom"/>
</dbReference>
<protein>
    <recommendedName>
        <fullName evidence="13">8-oxo-dGTP diphosphatase</fullName>
        <ecNumber evidence="12">3.6.1.55</ecNumber>
    </recommendedName>
    <alternativeName>
        <fullName evidence="16">7,8-dihydro-8-oxoguanine-triphosphatase</fullName>
    </alternativeName>
    <alternativeName>
        <fullName evidence="15">Mutator protein MutT</fullName>
    </alternativeName>
    <alternativeName>
        <fullName evidence="14">dGTP pyrophosphohydrolase</fullName>
    </alternativeName>
</protein>
<evidence type="ECO:0000256" key="3">
    <source>
        <dbReference type="ARBA" id="ARBA00022457"/>
    </source>
</evidence>
<keyword evidence="6" id="KW-0227">DNA damage</keyword>
<keyword evidence="8 18" id="KW-0460">Magnesium</keyword>
<feature type="binding site" evidence="17">
    <location>
        <begin position="29"/>
        <end position="32"/>
    </location>
    <ligand>
        <name>8-oxo-dGTP</name>
        <dbReference type="ChEBI" id="CHEBI:77896"/>
    </ligand>
</feature>
<feature type="binding site" evidence="18">
    <location>
        <position position="52"/>
    </location>
    <ligand>
        <name>Mg(2+)</name>
        <dbReference type="ChEBI" id="CHEBI:18420"/>
    </ligand>
</feature>
<dbReference type="GO" id="GO:0035539">
    <property type="term" value="F:8-oxo-7,8-dihydrodeoxyguanosine triphosphate pyrophosphatase activity"/>
    <property type="evidence" value="ECO:0007669"/>
    <property type="project" value="UniProtKB-EC"/>
</dbReference>
<evidence type="ECO:0000256" key="18">
    <source>
        <dbReference type="PIRSR" id="PIRSR603561-2"/>
    </source>
</evidence>
<feature type="domain" description="Nudix hydrolase" evidence="19">
    <location>
        <begin position="1"/>
        <end position="123"/>
    </location>
</feature>
<proteinExistence type="inferred from homology"/>
<evidence type="ECO:0000256" key="15">
    <source>
        <dbReference type="ARBA" id="ARBA00041979"/>
    </source>
</evidence>
<comment type="cofactor">
    <cofactor evidence="1 18">
        <name>Mg(2+)</name>
        <dbReference type="ChEBI" id="CHEBI:18420"/>
    </cofactor>
</comment>
<dbReference type="PROSITE" id="PS51462">
    <property type="entry name" value="NUDIX"/>
    <property type="match status" value="1"/>
</dbReference>
<dbReference type="InterPro" id="IPR020084">
    <property type="entry name" value="NUDIX_hydrolase_CS"/>
</dbReference>
<dbReference type="PANTHER" id="PTHR47707:SF1">
    <property type="entry name" value="NUDIX HYDROLASE FAMILY PROTEIN"/>
    <property type="match status" value="1"/>
</dbReference>
<evidence type="ECO:0000256" key="1">
    <source>
        <dbReference type="ARBA" id="ARBA00001946"/>
    </source>
</evidence>
<dbReference type="GO" id="GO:0008413">
    <property type="term" value="F:8-oxo-7,8-dihydroguanosine triphosphate pyrophosphatase activity"/>
    <property type="evidence" value="ECO:0007669"/>
    <property type="project" value="InterPro"/>
</dbReference>
<dbReference type="EMBL" id="QWEZ01000001">
    <property type="protein sequence ID" value="RRJ85515.1"/>
    <property type="molecule type" value="Genomic_DNA"/>
</dbReference>
<evidence type="ECO:0000313" key="20">
    <source>
        <dbReference type="EMBL" id="RRJ85515.1"/>
    </source>
</evidence>
<organism evidence="20 21">
    <name type="scientific">Aestuariirhabdus litorea</name>
    <dbReference type="NCBI Taxonomy" id="2528527"/>
    <lineage>
        <taxon>Bacteria</taxon>
        <taxon>Pseudomonadati</taxon>
        <taxon>Pseudomonadota</taxon>
        <taxon>Gammaproteobacteria</taxon>
        <taxon>Oceanospirillales</taxon>
        <taxon>Aestuariirhabdaceae</taxon>
        <taxon>Aestuariirhabdus</taxon>
    </lineage>
</organism>
<reference evidence="20 21" key="1">
    <citation type="submission" date="2018-08" db="EMBL/GenBank/DDBJ databases">
        <authorList>
            <person name="Khan S.A."/>
        </authorList>
    </citation>
    <scope>NUCLEOTIDE SEQUENCE [LARGE SCALE GENOMIC DNA]</scope>
    <source>
        <strain evidence="20 21">GTF-13</strain>
    </source>
</reference>
<evidence type="ECO:0000256" key="8">
    <source>
        <dbReference type="ARBA" id="ARBA00022842"/>
    </source>
</evidence>
<dbReference type="CDD" id="cd00564">
    <property type="entry name" value="TMP_TenI"/>
    <property type="match status" value="1"/>
</dbReference>
<feature type="binding site" evidence="18">
    <location>
        <position position="32"/>
    </location>
    <ligand>
        <name>Mg(2+)</name>
        <dbReference type="ChEBI" id="CHEBI:18420"/>
    </ligand>
</feature>
<dbReference type="NCBIfam" id="NF006530">
    <property type="entry name" value="PRK08999.1"/>
    <property type="match status" value="1"/>
</dbReference>
<dbReference type="Pfam" id="PF14815">
    <property type="entry name" value="NUDIX_4"/>
    <property type="match status" value="1"/>
</dbReference>
<dbReference type="InterPro" id="IPR022998">
    <property type="entry name" value="ThiamineP_synth_TenI"/>
</dbReference>
<evidence type="ECO:0000313" key="21">
    <source>
        <dbReference type="Proteomes" id="UP000280792"/>
    </source>
</evidence>
<evidence type="ECO:0000256" key="14">
    <source>
        <dbReference type="ARBA" id="ARBA00041592"/>
    </source>
</evidence>
<dbReference type="GO" id="GO:0044715">
    <property type="term" value="F:8-oxo-dGDP phosphatase activity"/>
    <property type="evidence" value="ECO:0007669"/>
    <property type="project" value="TreeGrafter"/>
</dbReference>
<dbReference type="NCBIfam" id="TIGR00586">
    <property type="entry name" value="mutt"/>
    <property type="match status" value="1"/>
</dbReference>
<dbReference type="InterPro" id="IPR047127">
    <property type="entry name" value="MutT-like"/>
</dbReference>
<gene>
    <name evidence="20" type="ORF">D0544_09835</name>
</gene>
<dbReference type="FunFam" id="3.90.79.10:FF:000014">
    <property type="entry name" value="8-oxo-dGTP diphosphatase MutT"/>
    <property type="match status" value="1"/>
</dbReference>
<comment type="similarity">
    <text evidence="2">Belongs to the Nudix hydrolase family.</text>
</comment>
<keyword evidence="5 18" id="KW-0479">Metal-binding</keyword>
<dbReference type="InterPro" id="IPR013785">
    <property type="entry name" value="Aldolase_TIM"/>
</dbReference>
<keyword evidence="7 20" id="KW-0378">Hydrolase</keyword>
<dbReference type="InterPro" id="IPR029119">
    <property type="entry name" value="MutY_C"/>
</dbReference>
<accession>A0A3P3VRZ2</accession>
<sequence>MVVGVLVNGAGELLISRRDQAAHLGGFWEFPGGKVDAGETPLQALARELDEELGVTPLHMRPLISLQHSYPDRHIQLEAFCIERFKGIPRGREGQPLRWVRPEQLKDYPFPEANRALNLALTLPPGYLITGPFASRTQLLERLERALERGLRLVQWRAPWLDPHDYHALIAPLAERCARAGARLLLKGEPSLLAHYPQCGLHLSAAQLSDEAVALWAQGRDRQQLLGASCHDAAELERAATLGVDFVTLSPVKPTRSHPGQAGLGWSASGALAEQATMPVYLLGGMAGADLERARALGGQGIAAISAFWG</sequence>
<evidence type="ECO:0000256" key="13">
    <source>
        <dbReference type="ARBA" id="ARBA00040794"/>
    </source>
</evidence>
<dbReference type="GO" id="GO:0009228">
    <property type="term" value="P:thiamine biosynthetic process"/>
    <property type="evidence" value="ECO:0007669"/>
    <property type="project" value="UniProtKB-KW"/>
</dbReference>
<dbReference type="SUPFAM" id="SSF51391">
    <property type="entry name" value="Thiamin phosphate synthase"/>
    <property type="match status" value="1"/>
</dbReference>